<accession>A0A830GV81</accession>
<reference evidence="2" key="2">
    <citation type="submission" date="2020-09" db="EMBL/GenBank/DDBJ databases">
        <authorList>
            <person name="Sun Q."/>
            <person name="Ohkuma M."/>
        </authorList>
    </citation>
    <scope>NUCLEOTIDE SEQUENCE</scope>
    <source>
        <strain evidence="2">JCM 10088</strain>
    </source>
</reference>
<sequence length="382" mass="39501">MLPLIHLAGNAPIVFLLHMNGFLIALATNFTAVGAFSAIYELGGGAVLNSTLLPGVTLTDAMPYEGSLLVTGLNGSRPFMAEINVRSWTITNETGKLPTNFQPYAAADLGGELVLGGSSQGHASLIALNGTTIINETSELPSNYLGSTIVLLAPLNGSLLVAASTQYPSMLIGVLGSRGFTDLTGRLPINPDFAFPTTVAVYGDEAFIGGFSVAGSEEPVGEGEYLQLNQLGFKPIALLLVNGTFRDLAPVLGMSYGAIFDASFINSTALAVAGGYLINSGWAPYVALVENGRAITYQLPLDGAAFAVTKELEVGGGINVFYNLTELVGEPFIATATNAIVPSEPQPAAATSFTALGYAIAVALIAGALIGLLMMSTLEDEK</sequence>
<evidence type="ECO:0000313" key="3">
    <source>
        <dbReference type="Proteomes" id="UP000610960"/>
    </source>
</evidence>
<dbReference type="OrthoDB" id="28899at2157"/>
<evidence type="ECO:0000256" key="1">
    <source>
        <dbReference type="SAM" id="Phobius"/>
    </source>
</evidence>
<protein>
    <submittedName>
        <fullName evidence="2">Uncharacterized protein</fullName>
    </submittedName>
</protein>
<dbReference type="RefSeq" id="WP_188596103.1">
    <property type="nucleotide sequence ID" value="NZ_BMNL01000002.1"/>
</dbReference>
<proteinExistence type="predicted"/>
<evidence type="ECO:0000313" key="2">
    <source>
        <dbReference type="EMBL" id="GGP20215.1"/>
    </source>
</evidence>
<keyword evidence="1" id="KW-0812">Transmembrane</keyword>
<reference evidence="2" key="1">
    <citation type="journal article" date="2014" name="Int. J. Syst. Evol. Microbiol.">
        <title>Complete genome sequence of Corynebacterium casei LMG S-19264T (=DSM 44701T), isolated from a smear-ripened cheese.</title>
        <authorList>
            <consortium name="US DOE Joint Genome Institute (JGI-PGF)"/>
            <person name="Walter F."/>
            <person name="Albersmeier A."/>
            <person name="Kalinowski J."/>
            <person name="Ruckert C."/>
        </authorList>
    </citation>
    <scope>NUCLEOTIDE SEQUENCE</scope>
    <source>
        <strain evidence="2">JCM 10088</strain>
    </source>
</reference>
<comment type="caution">
    <text evidence="2">The sequence shown here is derived from an EMBL/GenBank/DDBJ whole genome shotgun (WGS) entry which is preliminary data.</text>
</comment>
<dbReference type="Proteomes" id="UP000610960">
    <property type="component" value="Unassembled WGS sequence"/>
</dbReference>
<dbReference type="AlphaFoldDB" id="A0A830GV81"/>
<gene>
    <name evidence="2" type="ORF">GCM10007981_07390</name>
</gene>
<name>A0A830GV81_9CREN</name>
<keyword evidence="1" id="KW-0472">Membrane</keyword>
<keyword evidence="1" id="KW-1133">Transmembrane helix</keyword>
<feature type="transmembrane region" description="Helical" evidence="1">
    <location>
        <begin position="355"/>
        <end position="375"/>
    </location>
</feature>
<organism evidence="2 3">
    <name type="scientific">Thermocladium modestius</name>
    <dbReference type="NCBI Taxonomy" id="62609"/>
    <lineage>
        <taxon>Archaea</taxon>
        <taxon>Thermoproteota</taxon>
        <taxon>Thermoprotei</taxon>
        <taxon>Thermoproteales</taxon>
        <taxon>Thermoproteaceae</taxon>
        <taxon>Thermocladium</taxon>
    </lineage>
</organism>
<keyword evidence="3" id="KW-1185">Reference proteome</keyword>
<dbReference type="EMBL" id="BMNL01000002">
    <property type="protein sequence ID" value="GGP20215.1"/>
    <property type="molecule type" value="Genomic_DNA"/>
</dbReference>